<dbReference type="NCBIfam" id="TIGR01494">
    <property type="entry name" value="ATPase_P-type"/>
    <property type="match status" value="2"/>
</dbReference>
<dbReference type="EMBL" id="CP001791">
    <property type="protein sequence ID" value="ADH98714.1"/>
    <property type="molecule type" value="Genomic_DNA"/>
</dbReference>
<dbReference type="STRING" id="439292.Bsel_1201"/>
<dbReference type="GO" id="GO:0005391">
    <property type="term" value="F:P-type sodium:potassium-exchanging transporter activity"/>
    <property type="evidence" value="ECO:0007669"/>
    <property type="project" value="TreeGrafter"/>
</dbReference>
<comment type="similarity">
    <text evidence="2">Belongs to the cation transport ATPase (P-type) (TC 3.A.3) family. Type IIA subfamily.</text>
</comment>
<keyword evidence="10" id="KW-1278">Translocase</keyword>
<evidence type="ECO:0000313" key="17">
    <source>
        <dbReference type="EMBL" id="ADH98714.1"/>
    </source>
</evidence>
<dbReference type="SUPFAM" id="SSF81660">
    <property type="entry name" value="Metal cation-transporting ATPase, ATP-binding domain N"/>
    <property type="match status" value="1"/>
</dbReference>
<dbReference type="PROSITE" id="PS00154">
    <property type="entry name" value="ATPASE_E1_E2"/>
    <property type="match status" value="1"/>
</dbReference>
<keyword evidence="18" id="KW-1185">Reference proteome</keyword>
<dbReference type="InterPro" id="IPR050510">
    <property type="entry name" value="Cation_transp_ATPase_P-type"/>
</dbReference>
<evidence type="ECO:0000256" key="12">
    <source>
        <dbReference type="ARBA" id="ARBA00023065"/>
    </source>
</evidence>
<dbReference type="GO" id="GO:0036376">
    <property type="term" value="P:sodium ion export across plasma membrane"/>
    <property type="evidence" value="ECO:0007669"/>
    <property type="project" value="TreeGrafter"/>
</dbReference>
<dbReference type="FunFam" id="2.70.150.10:FF:000160">
    <property type="entry name" value="Sarcoplasmic/endoplasmic reticulum calcium ATPase 1"/>
    <property type="match status" value="1"/>
</dbReference>
<dbReference type="InterPro" id="IPR059000">
    <property type="entry name" value="ATPase_P-type_domA"/>
</dbReference>
<dbReference type="InterPro" id="IPR004014">
    <property type="entry name" value="ATPase_P-typ_cation-transptr_N"/>
</dbReference>
<dbReference type="InterPro" id="IPR006068">
    <property type="entry name" value="ATPase_P-typ_cation-transptr_C"/>
</dbReference>
<dbReference type="Proteomes" id="UP000000271">
    <property type="component" value="Chromosome"/>
</dbReference>
<feature type="transmembrane region" description="Helical" evidence="15">
    <location>
        <begin position="856"/>
        <end position="875"/>
    </location>
</feature>
<dbReference type="PRINTS" id="PR00119">
    <property type="entry name" value="CATATPASE"/>
</dbReference>
<dbReference type="InterPro" id="IPR023298">
    <property type="entry name" value="ATPase_P-typ_TM_dom_sf"/>
</dbReference>
<evidence type="ECO:0000256" key="1">
    <source>
        <dbReference type="ARBA" id="ARBA00004651"/>
    </source>
</evidence>
<evidence type="ECO:0000256" key="11">
    <source>
        <dbReference type="ARBA" id="ARBA00022989"/>
    </source>
</evidence>
<dbReference type="Gene3D" id="2.70.150.10">
    <property type="entry name" value="Calcium-transporting ATPase, cytoplasmic transduction domain A"/>
    <property type="match status" value="1"/>
</dbReference>
<dbReference type="PANTHER" id="PTHR43294">
    <property type="entry name" value="SODIUM/POTASSIUM-TRANSPORTING ATPASE SUBUNIT ALPHA"/>
    <property type="match status" value="1"/>
</dbReference>
<feature type="region of interest" description="Disordered" evidence="14">
    <location>
        <begin position="1"/>
        <end position="42"/>
    </location>
</feature>
<dbReference type="GO" id="GO:0016887">
    <property type="term" value="F:ATP hydrolysis activity"/>
    <property type="evidence" value="ECO:0007669"/>
    <property type="project" value="InterPro"/>
</dbReference>
<feature type="compositionally biased region" description="Polar residues" evidence="14">
    <location>
        <begin position="1"/>
        <end position="14"/>
    </location>
</feature>
<evidence type="ECO:0000256" key="8">
    <source>
        <dbReference type="ARBA" id="ARBA00022840"/>
    </source>
</evidence>
<evidence type="ECO:0000256" key="6">
    <source>
        <dbReference type="ARBA" id="ARBA00022692"/>
    </source>
</evidence>
<dbReference type="AlphaFoldDB" id="D6XSC8"/>
<dbReference type="HOGENOM" id="CLU_002360_2_1_9"/>
<feature type="transmembrane region" description="Helical" evidence="15">
    <location>
        <begin position="684"/>
        <end position="708"/>
    </location>
</feature>
<evidence type="ECO:0000256" key="13">
    <source>
        <dbReference type="ARBA" id="ARBA00023136"/>
    </source>
</evidence>
<dbReference type="InterPro" id="IPR023214">
    <property type="entry name" value="HAD_sf"/>
</dbReference>
<dbReference type="GO" id="GO:0006883">
    <property type="term" value="P:intracellular sodium ion homeostasis"/>
    <property type="evidence" value="ECO:0007669"/>
    <property type="project" value="TreeGrafter"/>
</dbReference>
<dbReference type="InterPro" id="IPR036412">
    <property type="entry name" value="HAD-like_sf"/>
</dbReference>
<dbReference type="Pfam" id="PF13246">
    <property type="entry name" value="Cation_ATPase"/>
    <property type="match status" value="1"/>
</dbReference>
<evidence type="ECO:0000256" key="15">
    <source>
        <dbReference type="SAM" id="Phobius"/>
    </source>
</evidence>
<dbReference type="CDD" id="cd02080">
    <property type="entry name" value="P-type_ATPase_cation"/>
    <property type="match status" value="1"/>
</dbReference>
<evidence type="ECO:0000256" key="7">
    <source>
        <dbReference type="ARBA" id="ARBA00022741"/>
    </source>
</evidence>
<feature type="transmembrane region" description="Helical" evidence="15">
    <location>
        <begin position="279"/>
        <end position="301"/>
    </location>
</feature>
<dbReference type="SUPFAM" id="SSF56784">
    <property type="entry name" value="HAD-like"/>
    <property type="match status" value="1"/>
</dbReference>
<name>D6XSC8_BACIE</name>
<organism evidence="17 18">
    <name type="scientific">Bacillus selenitireducens (strain ATCC 700615 / DSM 15326 / MLS10)</name>
    <dbReference type="NCBI Taxonomy" id="439292"/>
    <lineage>
        <taxon>Bacteria</taxon>
        <taxon>Bacillati</taxon>
        <taxon>Bacillota</taxon>
        <taxon>Bacilli</taxon>
        <taxon>Bacillales</taxon>
        <taxon>Bacillaceae</taxon>
        <taxon>Salisediminibacterium</taxon>
    </lineage>
</organism>
<keyword evidence="6 15" id="KW-0812">Transmembrane</keyword>
<keyword evidence="7" id="KW-0547">Nucleotide-binding</keyword>
<protein>
    <submittedName>
        <fullName evidence="17">ATPase, P-type (Transporting), HAD superfamily, subfamily IC</fullName>
    </submittedName>
</protein>
<dbReference type="SFLD" id="SFLDS00003">
    <property type="entry name" value="Haloacid_Dehalogenase"/>
    <property type="match status" value="1"/>
</dbReference>
<dbReference type="PRINTS" id="PR00121">
    <property type="entry name" value="NAKATPASE"/>
</dbReference>
<dbReference type="Gene3D" id="3.40.50.1000">
    <property type="entry name" value="HAD superfamily/HAD-like"/>
    <property type="match status" value="1"/>
</dbReference>
<keyword evidence="5" id="KW-0597">Phosphoprotein</keyword>
<proteinExistence type="inferred from homology"/>
<dbReference type="InterPro" id="IPR018303">
    <property type="entry name" value="ATPase_P-typ_P_site"/>
</dbReference>
<dbReference type="KEGG" id="bse:Bsel_1201"/>
<feature type="transmembrane region" description="Helical" evidence="15">
    <location>
        <begin position="57"/>
        <end position="75"/>
    </location>
</feature>
<evidence type="ECO:0000256" key="9">
    <source>
        <dbReference type="ARBA" id="ARBA00022842"/>
    </source>
</evidence>
<dbReference type="FunFam" id="3.40.50.1000:FF:000028">
    <property type="entry name" value="Calcium-transporting P-type ATPase, putative"/>
    <property type="match status" value="1"/>
</dbReference>
<dbReference type="InterPro" id="IPR023299">
    <property type="entry name" value="ATPase_P-typ_cyto_dom_N"/>
</dbReference>
<sequence length="889" mass="97545">MADNTKNWHSMSVEDTSEAFEVDRSEGLSDEQAETNLEQYGANKLPEKEEESKFIKFLKHFNDILIFILLVAAVIKALLGYYIDMSVIILVAVINASIGYFQESKAEQALEGIKNMLSLEANVLRGGKKKKVDADQVVPGDVVYLTAGDKIPADLRIIQADNLKTEEAALTGESTSTEKSVDPLEEDAVLGDRFNMAFSGTSVTSGSGAGIVVATGAETEIGKINESISEVEDLKTPLMKQTDRFGKQVAVFIVIASALLYAFGFFVRDYEAVELLLSIIGLAVAAIPEGLPAIISIILALGVQNMAKRKAIVRNLPSVETLGAVSVICSDKTGTLTKNEMTVTSVMTKEDEYDVSGTGYSPEGEIKKGDQAVSLTEEGQLNDLLKIMKTCNDADLQEEDGTWSINGEPTEGCLLTLAEKADADVPRHEVLSKIPFDSEYKYMAVLIEEDGERYIYVKGAPDRLFDMAEEGENDFDRQLWEDKMKERTTKGERVLAAGIKKVDASKDKVEHEDLDGGVTFVGMTGIIDPPREEAIKAIEECKKAGIQVKMITGDHKDTAMAIGEQMGIGDGTNGLEGRELDRMDDEELSEAILEYDVFARTSPENKLRLVKALQEHDQISAMTGDGVNDAPALKRADIGVAMGIKGTEVAKESSQMVLVDDNFETIVGAVEEGRRVYANLKKTILFILPTNGAQSFLIMASILLGFQMPLEPIQILWINMVIAITVSLALAFEPLEEGAMNRSPRPVKTPLLTPYYIFRIAFVSLLIGGGTLLYSQTTLGTDVDQAYLNSVVLQTVVIMQMFHLFNTRNEIGFAFDRNFFKNKVAFIVSGVLIALQAFILYVPFMNTAFGTVPLGFEYWLIPIGLGLAVFTLIEIEKSISRRIIMRRNQ</sequence>
<dbReference type="Pfam" id="PF00122">
    <property type="entry name" value="E1-E2_ATPase"/>
    <property type="match status" value="1"/>
</dbReference>
<evidence type="ECO:0000256" key="10">
    <source>
        <dbReference type="ARBA" id="ARBA00022967"/>
    </source>
</evidence>
<dbReference type="Pfam" id="PF00690">
    <property type="entry name" value="Cation_ATPase_N"/>
    <property type="match status" value="1"/>
</dbReference>
<dbReference type="SFLD" id="SFLDG00002">
    <property type="entry name" value="C1.7:_P-type_atpase_like"/>
    <property type="match status" value="1"/>
</dbReference>
<dbReference type="SUPFAM" id="SSF81653">
    <property type="entry name" value="Calcium ATPase, transduction domain A"/>
    <property type="match status" value="1"/>
</dbReference>
<feature type="domain" description="Cation-transporting P-type ATPase N-terminal" evidence="16">
    <location>
        <begin position="7"/>
        <end position="81"/>
    </location>
</feature>
<dbReference type="Gene3D" id="1.20.1110.10">
    <property type="entry name" value="Calcium-transporting ATPase, transmembrane domain"/>
    <property type="match status" value="1"/>
</dbReference>
<evidence type="ECO:0000256" key="2">
    <source>
        <dbReference type="ARBA" id="ARBA00005675"/>
    </source>
</evidence>
<dbReference type="InterPro" id="IPR044492">
    <property type="entry name" value="P_typ_ATPase_HD_dom"/>
</dbReference>
<evidence type="ECO:0000256" key="14">
    <source>
        <dbReference type="SAM" id="MobiDB-lite"/>
    </source>
</evidence>
<evidence type="ECO:0000256" key="3">
    <source>
        <dbReference type="ARBA" id="ARBA00022448"/>
    </source>
</evidence>
<dbReference type="GO" id="GO:0005524">
    <property type="term" value="F:ATP binding"/>
    <property type="evidence" value="ECO:0007669"/>
    <property type="project" value="UniProtKB-KW"/>
</dbReference>
<dbReference type="eggNOG" id="COG0474">
    <property type="taxonomic scope" value="Bacteria"/>
</dbReference>
<reference evidence="17" key="1">
    <citation type="submission" date="2009-10" db="EMBL/GenBank/DDBJ databases">
        <title>Complete sequence of Bacillus selenitireducens MLS10.</title>
        <authorList>
            <consortium name="US DOE Joint Genome Institute"/>
            <person name="Lucas S."/>
            <person name="Copeland A."/>
            <person name="Lapidus A."/>
            <person name="Glavina del Rio T."/>
            <person name="Dalin E."/>
            <person name="Tice H."/>
            <person name="Bruce D."/>
            <person name="Goodwin L."/>
            <person name="Pitluck S."/>
            <person name="Sims D."/>
            <person name="Brettin T."/>
            <person name="Detter J.C."/>
            <person name="Han C."/>
            <person name="Larimer F."/>
            <person name="Land M."/>
            <person name="Hauser L."/>
            <person name="Kyrpides N."/>
            <person name="Ovchinnikova G."/>
            <person name="Stolz J."/>
        </authorList>
    </citation>
    <scope>NUCLEOTIDE SEQUENCE [LARGE SCALE GENOMIC DNA]</scope>
    <source>
        <strain evidence="17">MLS10</strain>
    </source>
</reference>
<gene>
    <name evidence="17" type="ordered locus">Bsel_1201</name>
</gene>
<dbReference type="Pfam" id="PF00689">
    <property type="entry name" value="Cation_ATPase_C"/>
    <property type="match status" value="1"/>
</dbReference>
<dbReference type="InterPro" id="IPR001757">
    <property type="entry name" value="P_typ_ATPase"/>
</dbReference>
<feature type="transmembrane region" description="Helical" evidence="15">
    <location>
        <begin position="825"/>
        <end position="844"/>
    </location>
</feature>
<feature type="transmembrane region" description="Helical" evidence="15">
    <location>
        <begin position="756"/>
        <end position="774"/>
    </location>
</feature>
<dbReference type="GO" id="GO:0030007">
    <property type="term" value="P:intracellular potassium ion homeostasis"/>
    <property type="evidence" value="ECO:0007669"/>
    <property type="project" value="TreeGrafter"/>
</dbReference>
<dbReference type="InterPro" id="IPR008250">
    <property type="entry name" value="ATPase_P-typ_transduc_dom_A_sf"/>
</dbReference>
<dbReference type="GO" id="GO:1902600">
    <property type="term" value="P:proton transmembrane transport"/>
    <property type="evidence" value="ECO:0007669"/>
    <property type="project" value="TreeGrafter"/>
</dbReference>
<dbReference type="SFLD" id="SFLDF00027">
    <property type="entry name" value="p-type_atpase"/>
    <property type="match status" value="1"/>
</dbReference>
<keyword evidence="13 15" id="KW-0472">Membrane</keyword>
<keyword evidence="12" id="KW-0406">Ion transport</keyword>
<evidence type="ECO:0000256" key="5">
    <source>
        <dbReference type="ARBA" id="ARBA00022553"/>
    </source>
</evidence>
<evidence type="ECO:0000256" key="4">
    <source>
        <dbReference type="ARBA" id="ARBA00022475"/>
    </source>
</evidence>
<feature type="transmembrane region" description="Helical" evidence="15">
    <location>
        <begin position="786"/>
        <end position="805"/>
    </location>
</feature>
<dbReference type="FunFam" id="3.40.50.1000:FF:000001">
    <property type="entry name" value="Phospholipid-transporting ATPase IC"/>
    <property type="match status" value="1"/>
</dbReference>
<dbReference type="GO" id="GO:0005886">
    <property type="term" value="C:plasma membrane"/>
    <property type="evidence" value="ECO:0007669"/>
    <property type="project" value="UniProtKB-SubCell"/>
</dbReference>
<feature type="transmembrane region" description="Helical" evidence="15">
    <location>
        <begin position="714"/>
        <end position="735"/>
    </location>
</feature>
<dbReference type="RefSeq" id="WP_013172138.1">
    <property type="nucleotide sequence ID" value="NC_014219.1"/>
</dbReference>
<dbReference type="Gene3D" id="3.40.1110.10">
    <property type="entry name" value="Calcium-transporting ATPase, cytoplasmic domain N"/>
    <property type="match status" value="1"/>
</dbReference>
<keyword evidence="9" id="KW-0460">Magnesium</keyword>
<keyword evidence="3" id="KW-0813">Transport</keyword>
<dbReference type="PANTHER" id="PTHR43294:SF21">
    <property type="entry name" value="CATION TRANSPORTING ATPASE"/>
    <property type="match status" value="1"/>
</dbReference>
<dbReference type="SUPFAM" id="SSF81665">
    <property type="entry name" value="Calcium ATPase, transmembrane domain M"/>
    <property type="match status" value="1"/>
</dbReference>
<keyword evidence="4" id="KW-1003">Cell membrane</keyword>
<dbReference type="SMART" id="SM00831">
    <property type="entry name" value="Cation_ATPase_N"/>
    <property type="match status" value="1"/>
</dbReference>
<evidence type="ECO:0000259" key="16">
    <source>
        <dbReference type="SMART" id="SM00831"/>
    </source>
</evidence>
<accession>D6XSC8</accession>
<keyword evidence="11 15" id="KW-1133">Transmembrane helix</keyword>
<feature type="transmembrane region" description="Helical" evidence="15">
    <location>
        <begin position="249"/>
        <end position="267"/>
    </location>
</feature>
<keyword evidence="8" id="KW-0067">ATP-binding</keyword>
<comment type="subcellular location">
    <subcellularLocation>
        <location evidence="1">Cell membrane</location>
        <topology evidence="1">Multi-pass membrane protein</topology>
    </subcellularLocation>
</comment>
<evidence type="ECO:0000313" key="18">
    <source>
        <dbReference type="Proteomes" id="UP000000271"/>
    </source>
</evidence>
<dbReference type="OrthoDB" id="9813266at2"/>
<dbReference type="GO" id="GO:1990573">
    <property type="term" value="P:potassium ion import across plasma membrane"/>
    <property type="evidence" value="ECO:0007669"/>
    <property type="project" value="TreeGrafter"/>
</dbReference>